<dbReference type="CDD" id="cd00293">
    <property type="entry name" value="USP-like"/>
    <property type="match status" value="1"/>
</dbReference>
<evidence type="ECO:0000256" key="1">
    <source>
        <dbReference type="ARBA" id="ARBA00008791"/>
    </source>
</evidence>
<name>A0ABD5YAM9_9EURY</name>
<keyword evidence="4" id="KW-1185">Reference proteome</keyword>
<dbReference type="Pfam" id="PF00582">
    <property type="entry name" value="Usp"/>
    <property type="match status" value="1"/>
</dbReference>
<accession>A0ABD5YAM9</accession>
<feature type="domain" description="UspA" evidence="2">
    <location>
        <begin position="4"/>
        <end position="145"/>
    </location>
</feature>
<evidence type="ECO:0000259" key="2">
    <source>
        <dbReference type="Pfam" id="PF00582"/>
    </source>
</evidence>
<dbReference type="RefSeq" id="WP_274323803.1">
    <property type="nucleotide sequence ID" value="NZ_CP118158.1"/>
</dbReference>
<evidence type="ECO:0000313" key="4">
    <source>
        <dbReference type="Proteomes" id="UP001596432"/>
    </source>
</evidence>
<dbReference type="PANTHER" id="PTHR46268">
    <property type="entry name" value="STRESS RESPONSE PROTEIN NHAX"/>
    <property type="match status" value="1"/>
</dbReference>
<dbReference type="Gene3D" id="3.40.50.620">
    <property type="entry name" value="HUPs"/>
    <property type="match status" value="1"/>
</dbReference>
<protein>
    <submittedName>
        <fullName evidence="3">Universal stress protein</fullName>
    </submittedName>
</protein>
<dbReference type="PANTHER" id="PTHR46268:SF6">
    <property type="entry name" value="UNIVERSAL STRESS PROTEIN UP12"/>
    <property type="match status" value="1"/>
</dbReference>
<comment type="caution">
    <text evidence="3">The sequence shown here is derived from an EMBL/GenBank/DDBJ whole genome shotgun (WGS) entry which is preliminary data.</text>
</comment>
<dbReference type="InterPro" id="IPR006015">
    <property type="entry name" value="Universal_stress_UspA"/>
</dbReference>
<gene>
    <name evidence="3" type="ORF">ACFQMA_23310</name>
</gene>
<dbReference type="InterPro" id="IPR006016">
    <property type="entry name" value="UspA"/>
</dbReference>
<organism evidence="3 4">
    <name type="scientific">Halosimplex aquaticum</name>
    <dbReference type="NCBI Taxonomy" id="3026162"/>
    <lineage>
        <taxon>Archaea</taxon>
        <taxon>Methanobacteriati</taxon>
        <taxon>Methanobacteriota</taxon>
        <taxon>Stenosarchaea group</taxon>
        <taxon>Halobacteria</taxon>
        <taxon>Halobacteriales</taxon>
        <taxon>Haloarculaceae</taxon>
        <taxon>Halosimplex</taxon>
    </lineage>
</organism>
<dbReference type="AlphaFoldDB" id="A0ABD5YAM9"/>
<dbReference type="SUPFAM" id="SSF52402">
    <property type="entry name" value="Adenine nucleotide alpha hydrolases-like"/>
    <property type="match status" value="1"/>
</dbReference>
<comment type="similarity">
    <text evidence="1">Belongs to the universal stress protein A family.</text>
</comment>
<dbReference type="GeneID" id="78823100"/>
<dbReference type="PRINTS" id="PR01438">
    <property type="entry name" value="UNVRSLSTRESS"/>
</dbReference>
<sequence>MALETVLLAVGPNEDDRAEALADIVRDVAGPAGAAVVLGHVFTDQEFDDYTDRMDFDEGGDPDSIARRHQTVKGLRDLLDGSGLDLTVRGAVGPRGETIVDLAEDVDADLVFVGGRKRRPSGKAVFGSTAQTVLLEAPCPVTFVRAD</sequence>
<dbReference type="Proteomes" id="UP001596432">
    <property type="component" value="Unassembled WGS sequence"/>
</dbReference>
<evidence type="ECO:0000313" key="3">
    <source>
        <dbReference type="EMBL" id="MFC7142751.1"/>
    </source>
</evidence>
<dbReference type="InterPro" id="IPR014729">
    <property type="entry name" value="Rossmann-like_a/b/a_fold"/>
</dbReference>
<reference evidence="3 4" key="1">
    <citation type="journal article" date="2019" name="Int. J. Syst. Evol. Microbiol.">
        <title>The Global Catalogue of Microorganisms (GCM) 10K type strain sequencing project: providing services to taxonomists for standard genome sequencing and annotation.</title>
        <authorList>
            <consortium name="The Broad Institute Genomics Platform"/>
            <consortium name="The Broad Institute Genome Sequencing Center for Infectious Disease"/>
            <person name="Wu L."/>
            <person name="Ma J."/>
        </authorList>
    </citation>
    <scope>NUCLEOTIDE SEQUENCE [LARGE SCALE GENOMIC DNA]</scope>
    <source>
        <strain evidence="3 4">XZYJT29</strain>
    </source>
</reference>
<dbReference type="EMBL" id="JBHTAS010000001">
    <property type="protein sequence ID" value="MFC7142751.1"/>
    <property type="molecule type" value="Genomic_DNA"/>
</dbReference>
<proteinExistence type="inferred from homology"/>